<accession>A5DM50</accession>
<evidence type="ECO:0000256" key="4">
    <source>
        <dbReference type="ARBA" id="ARBA00023015"/>
    </source>
</evidence>
<evidence type="ECO:0000313" key="10">
    <source>
        <dbReference type="EMBL" id="EDK40252.2"/>
    </source>
</evidence>
<dbReference type="FunFam" id="4.10.240.10:FF:000085">
    <property type="entry name" value="Zinc cluster transcription factor CZF1"/>
    <property type="match status" value="1"/>
</dbReference>
<comment type="subcellular location">
    <subcellularLocation>
        <location evidence="1">Nucleus</location>
    </subcellularLocation>
</comment>
<dbReference type="RefSeq" id="XP_001483621.2">
    <property type="nucleotide sequence ID" value="XM_001483571.1"/>
</dbReference>
<evidence type="ECO:0000313" key="11">
    <source>
        <dbReference type="Proteomes" id="UP000001997"/>
    </source>
</evidence>
<dbReference type="GO" id="GO:0008270">
    <property type="term" value="F:zinc ion binding"/>
    <property type="evidence" value="ECO:0007669"/>
    <property type="project" value="InterPro"/>
</dbReference>
<keyword evidence="4" id="KW-0805">Transcription regulation</keyword>
<dbReference type="EMBL" id="CH408159">
    <property type="protein sequence ID" value="EDK40252.2"/>
    <property type="molecule type" value="Genomic_DNA"/>
</dbReference>
<dbReference type="SUPFAM" id="SSF57701">
    <property type="entry name" value="Zn2/Cys6 DNA-binding domain"/>
    <property type="match status" value="1"/>
</dbReference>
<dbReference type="AlphaFoldDB" id="A5DM50"/>
<feature type="compositionally biased region" description="Low complexity" evidence="8">
    <location>
        <begin position="24"/>
        <end position="40"/>
    </location>
</feature>
<evidence type="ECO:0000256" key="6">
    <source>
        <dbReference type="ARBA" id="ARBA00023163"/>
    </source>
</evidence>
<feature type="region of interest" description="Disordered" evidence="8">
    <location>
        <begin position="140"/>
        <end position="178"/>
    </location>
</feature>
<name>A5DM50_PICGU</name>
<evidence type="ECO:0000256" key="5">
    <source>
        <dbReference type="ARBA" id="ARBA00023125"/>
    </source>
</evidence>
<gene>
    <name evidence="10" type="ORF">PGUG_04351</name>
</gene>
<dbReference type="STRING" id="294746.A5DM50"/>
<keyword evidence="2" id="KW-0479">Metal-binding</keyword>
<protein>
    <recommendedName>
        <fullName evidence="9">Zn(2)-C6 fungal-type domain-containing protein</fullName>
    </recommendedName>
</protein>
<evidence type="ECO:0000259" key="9">
    <source>
        <dbReference type="PROSITE" id="PS50048"/>
    </source>
</evidence>
<proteinExistence type="predicted"/>
<dbReference type="OrthoDB" id="5418899at2759"/>
<dbReference type="eggNOG" id="ENOG502RK5N">
    <property type="taxonomic scope" value="Eukaryota"/>
</dbReference>
<dbReference type="SMART" id="SM00066">
    <property type="entry name" value="GAL4"/>
    <property type="match status" value="1"/>
</dbReference>
<keyword evidence="5" id="KW-0238">DNA-binding</keyword>
<evidence type="ECO:0000256" key="1">
    <source>
        <dbReference type="ARBA" id="ARBA00004123"/>
    </source>
</evidence>
<feature type="compositionally biased region" description="Polar residues" evidence="8">
    <location>
        <begin position="1"/>
        <end position="13"/>
    </location>
</feature>
<dbReference type="CDD" id="cd00067">
    <property type="entry name" value="GAL4"/>
    <property type="match status" value="1"/>
</dbReference>
<feature type="region of interest" description="Disordered" evidence="8">
    <location>
        <begin position="1"/>
        <end position="53"/>
    </location>
</feature>
<dbReference type="PROSITE" id="PS50048">
    <property type="entry name" value="ZN2_CY6_FUNGAL_2"/>
    <property type="match status" value="1"/>
</dbReference>
<dbReference type="Pfam" id="PF00172">
    <property type="entry name" value="Zn_clus"/>
    <property type="match status" value="1"/>
</dbReference>
<dbReference type="Proteomes" id="UP000001997">
    <property type="component" value="Unassembled WGS sequence"/>
</dbReference>
<dbReference type="VEuPathDB" id="FungiDB:PGUG_04351"/>
<dbReference type="GO" id="GO:0000981">
    <property type="term" value="F:DNA-binding transcription factor activity, RNA polymerase II-specific"/>
    <property type="evidence" value="ECO:0007669"/>
    <property type="project" value="InterPro"/>
</dbReference>
<evidence type="ECO:0000256" key="8">
    <source>
        <dbReference type="SAM" id="MobiDB-lite"/>
    </source>
</evidence>
<keyword evidence="6" id="KW-0804">Transcription</keyword>
<keyword evidence="7" id="KW-0539">Nucleus</keyword>
<dbReference type="GeneID" id="5125571"/>
<evidence type="ECO:0000256" key="7">
    <source>
        <dbReference type="ARBA" id="ARBA00023242"/>
    </source>
</evidence>
<feature type="compositionally biased region" description="Low complexity" evidence="8">
    <location>
        <begin position="159"/>
        <end position="176"/>
    </location>
</feature>
<dbReference type="InParanoid" id="A5DM50"/>
<evidence type="ECO:0000256" key="3">
    <source>
        <dbReference type="ARBA" id="ARBA00022833"/>
    </source>
</evidence>
<feature type="domain" description="Zn(2)-C6 fungal-type" evidence="9">
    <location>
        <begin position="184"/>
        <end position="214"/>
    </location>
</feature>
<dbReference type="GO" id="GO:0005634">
    <property type="term" value="C:nucleus"/>
    <property type="evidence" value="ECO:0007669"/>
    <property type="project" value="UniProtKB-SubCell"/>
</dbReference>
<dbReference type="GO" id="GO:0003677">
    <property type="term" value="F:DNA binding"/>
    <property type="evidence" value="ECO:0007669"/>
    <property type="project" value="UniProtKB-KW"/>
</dbReference>
<reference evidence="10 11" key="1">
    <citation type="journal article" date="2009" name="Nature">
        <title>Evolution of pathogenicity and sexual reproduction in eight Candida genomes.</title>
        <authorList>
            <person name="Butler G."/>
            <person name="Rasmussen M.D."/>
            <person name="Lin M.F."/>
            <person name="Santos M.A."/>
            <person name="Sakthikumar S."/>
            <person name="Munro C.A."/>
            <person name="Rheinbay E."/>
            <person name="Grabherr M."/>
            <person name="Forche A."/>
            <person name="Reedy J.L."/>
            <person name="Agrafioti I."/>
            <person name="Arnaud M.B."/>
            <person name="Bates S."/>
            <person name="Brown A.J."/>
            <person name="Brunke S."/>
            <person name="Costanzo M.C."/>
            <person name="Fitzpatrick D.A."/>
            <person name="de Groot P.W."/>
            <person name="Harris D."/>
            <person name="Hoyer L.L."/>
            <person name="Hube B."/>
            <person name="Klis F.M."/>
            <person name="Kodira C."/>
            <person name="Lennard N."/>
            <person name="Logue M.E."/>
            <person name="Martin R."/>
            <person name="Neiman A.M."/>
            <person name="Nikolaou E."/>
            <person name="Quail M.A."/>
            <person name="Quinn J."/>
            <person name="Santos M.C."/>
            <person name="Schmitzberger F.F."/>
            <person name="Sherlock G."/>
            <person name="Shah P."/>
            <person name="Silverstein K.A."/>
            <person name="Skrzypek M.S."/>
            <person name="Soll D."/>
            <person name="Staggs R."/>
            <person name="Stansfield I."/>
            <person name="Stumpf M.P."/>
            <person name="Sudbery P.E."/>
            <person name="Srikantha T."/>
            <person name="Zeng Q."/>
            <person name="Berman J."/>
            <person name="Berriman M."/>
            <person name="Heitman J."/>
            <person name="Gow N.A."/>
            <person name="Lorenz M.C."/>
            <person name="Birren B.W."/>
            <person name="Kellis M."/>
            <person name="Cuomo C.A."/>
        </authorList>
    </citation>
    <scope>NUCLEOTIDE SEQUENCE [LARGE SCALE GENOMIC DNA]</scope>
    <source>
        <strain evidence="11">ATCC 6260 / CBS 566 / DSM 6381 / JCM 1539 / NBRC 10279 / NRRL Y-324</strain>
    </source>
</reference>
<dbReference type="InterPro" id="IPR036864">
    <property type="entry name" value="Zn2-C6_fun-type_DNA-bd_sf"/>
</dbReference>
<organism evidence="10 11">
    <name type="scientific">Meyerozyma guilliermondii (strain ATCC 6260 / CBS 566 / DSM 6381 / JCM 1539 / NBRC 10279 / NRRL Y-324)</name>
    <name type="common">Yeast</name>
    <name type="synonym">Candida guilliermondii</name>
    <dbReference type="NCBI Taxonomy" id="294746"/>
    <lineage>
        <taxon>Eukaryota</taxon>
        <taxon>Fungi</taxon>
        <taxon>Dikarya</taxon>
        <taxon>Ascomycota</taxon>
        <taxon>Saccharomycotina</taxon>
        <taxon>Pichiomycetes</taxon>
        <taxon>Debaryomycetaceae</taxon>
        <taxon>Meyerozyma</taxon>
    </lineage>
</organism>
<dbReference type="KEGG" id="pgu:PGUG_04351"/>
<keyword evidence="3" id="KW-0862">Zinc</keyword>
<dbReference type="PROSITE" id="PS00463">
    <property type="entry name" value="ZN2_CY6_FUNGAL_1"/>
    <property type="match status" value="1"/>
</dbReference>
<dbReference type="HOGENOM" id="CLU_1090345_0_0_1"/>
<sequence>MSPNQWSQNSNAYHHSRQPLEPDAAMLAAAAAAATSTSTSTDDRVPVVNNGEPSLFPSTAAPIPNVYSTFYGTDIAGQAPACDSTTSPMHQPAAGDGYYASQSSVFTTQPSTSTTYNMVGDYGQPQLGQWDRVAAQAHYNSNAREHPRPPPRIKRRSSESTSTSSSVSSSGSSSRPVVKRSRMGCLTCRSRKKRCCETRPRCAECSRLGLSCVWPKPGTEYKNRPKDQKEDEKTINHEIYGKIKVLRGIIEHKTR</sequence>
<dbReference type="InterPro" id="IPR001138">
    <property type="entry name" value="Zn2Cys6_DnaBD"/>
</dbReference>
<dbReference type="Gene3D" id="4.10.240.10">
    <property type="entry name" value="Zn(2)-C6 fungal-type DNA-binding domain"/>
    <property type="match status" value="1"/>
</dbReference>
<keyword evidence="11" id="KW-1185">Reference proteome</keyword>
<evidence type="ECO:0000256" key="2">
    <source>
        <dbReference type="ARBA" id="ARBA00022723"/>
    </source>
</evidence>